<feature type="transmembrane region" description="Helical" evidence="1">
    <location>
        <begin position="278"/>
        <end position="299"/>
    </location>
</feature>
<keyword evidence="1" id="KW-1133">Transmembrane helix</keyword>
<dbReference type="SUPFAM" id="SSF56281">
    <property type="entry name" value="Metallo-hydrolase/oxidoreductase"/>
    <property type="match status" value="1"/>
</dbReference>
<dbReference type="Gene3D" id="3.60.15.10">
    <property type="entry name" value="Ribonuclease Z/Hydroxyacylglutathione hydrolase-like"/>
    <property type="match status" value="1"/>
</dbReference>
<protein>
    <submittedName>
        <fullName evidence="2">Uncharacterized protein</fullName>
    </submittedName>
</protein>
<organism evidence="2">
    <name type="scientific">Tanacetum cinerariifolium</name>
    <name type="common">Dalmatian daisy</name>
    <name type="synonym">Chrysanthemum cinerariifolium</name>
    <dbReference type="NCBI Taxonomy" id="118510"/>
    <lineage>
        <taxon>Eukaryota</taxon>
        <taxon>Viridiplantae</taxon>
        <taxon>Streptophyta</taxon>
        <taxon>Embryophyta</taxon>
        <taxon>Tracheophyta</taxon>
        <taxon>Spermatophyta</taxon>
        <taxon>Magnoliopsida</taxon>
        <taxon>eudicotyledons</taxon>
        <taxon>Gunneridae</taxon>
        <taxon>Pentapetalae</taxon>
        <taxon>asterids</taxon>
        <taxon>campanulids</taxon>
        <taxon>Asterales</taxon>
        <taxon>Asteraceae</taxon>
        <taxon>Asteroideae</taxon>
        <taxon>Anthemideae</taxon>
        <taxon>Anthemidinae</taxon>
        <taxon>Tanacetum</taxon>
    </lineage>
</organism>
<dbReference type="EMBL" id="BKCJ010388807">
    <property type="protein sequence ID" value="GFA22705.1"/>
    <property type="molecule type" value="Genomic_DNA"/>
</dbReference>
<feature type="transmembrane region" description="Helical" evidence="1">
    <location>
        <begin position="175"/>
        <end position="193"/>
    </location>
</feature>
<name>A0A699JBC5_TANCI</name>
<dbReference type="PANTHER" id="PTHR46018">
    <property type="entry name" value="ZINC PHOSPHODIESTERASE ELAC PROTEIN 1"/>
    <property type="match status" value="1"/>
</dbReference>
<dbReference type="PANTHER" id="PTHR46018:SF2">
    <property type="entry name" value="ZINC PHOSPHODIESTERASE ELAC PROTEIN 1"/>
    <property type="match status" value="1"/>
</dbReference>
<dbReference type="Pfam" id="PF23023">
    <property type="entry name" value="Anti-Pycsar_Apyc1"/>
    <property type="match status" value="1"/>
</dbReference>
<dbReference type="GO" id="GO:0042781">
    <property type="term" value="F:3'-tRNA processing endoribonuclease activity"/>
    <property type="evidence" value="ECO:0007669"/>
    <property type="project" value="TreeGrafter"/>
</dbReference>
<dbReference type="AlphaFoldDB" id="A0A699JBC5"/>
<comment type="caution">
    <text evidence="2">The sequence shown here is derived from an EMBL/GenBank/DDBJ whole genome shotgun (WGS) entry which is preliminary data.</text>
</comment>
<evidence type="ECO:0000313" key="2">
    <source>
        <dbReference type="EMBL" id="GFA22705.1"/>
    </source>
</evidence>
<feature type="non-terminal residue" evidence="2">
    <location>
        <position position="530"/>
    </location>
</feature>
<gene>
    <name evidence="2" type="ORF">Tci_594677</name>
</gene>
<keyword evidence="1" id="KW-0472">Membrane</keyword>
<accession>A0A699JBC5</accession>
<keyword evidence="1" id="KW-0812">Transmembrane</keyword>
<reference evidence="2" key="1">
    <citation type="journal article" date="2019" name="Sci. Rep.">
        <title>Draft genome of Tanacetum cinerariifolium, the natural source of mosquito coil.</title>
        <authorList>
            <person name="Yamashiro T."/>
            <person name="Shiraishi A."/>
            <person name="Satake H."/>
            <person name="Nakayama K."/>
        </authorList>
    </citation>
    <scope>NUCLEOTIDE SEQUENCE</scope>
</reference>
<dbReference type="InterPro" id="IPR036866">
    <property type="entry name" value="RibonucZ/Hydroxyglut_hydro"/>
</dbReference>
<proteinExistence type="predicted"/>
<sequence length="530" mass="56613">MHHQSLSNPGPLVVRIDEDTSDDILVKTRRGNDIVVDHCYIHISLCDQPHDLGRGKALRYLADHLWRIVSRIGFTQRRNDNFADPSCVGTRRVTNKIGHLDFLVEGRKSTRQFSRYAGHDRVNDRAGVLRQLCIASILPSPILDRLRRVPCNGRRSRTMQGFAMNHTPPSGRGDFIRALVFVPLGLFLLYITFCLVNDRLDFLAQAQRAQGHVSALNAGGSHPQIDFTDATGHAVSYAESGLIFGYSVGDAVTVFYRTEASEKTAIIGDRGALWGASLLASVFAVVFTAGGGYHLVAWIRRRGNDQQFRYGSVGAGLGIGARLPRFGKVNLSVRGKSVGAAGATEDFPAFGQVLVADSIAERGLVREDFTGACVFIEGGVGLVGGASGSAMLFGLDPKLLAMAAATLSPLGSLFLPHDSASRLLRSAKGVIVSAGLNVGLQAGAGATISLGGLAGVPTRVRNVSGTAVVESEGKNWCLVDCGEATQHRLLRTSLSLHTLRGIMITHVHGDHCFGLPGLLTTASMSGRTEA</sequence>
<evidence type="ECO:0000256" key="1">
    <source>
        <dbReference type="SAM" id="Phobius"/>
    </source>
</evidence>